<dbReference type="EMBL" id="JABEVX010000008">
    <property type="protein sequence ID" value="NNT72847.1"/>
    <property type="molecule type" value="Genomic_DNA"/>
</dbReference>
<dbReference type="GO" id="GO:0006680">
    <property type="term" value="P:glucosylceramide catabolic process"/>
    <property type="evidence" value="ECO:0007669"/>
    <property type="project" value="TreeGrafter"/>
</dbReference>
<accession>A0A7Y3RBF3</accession>
<organism evidence="8 9">
    <name type="scientific">Flavobacterium rivulicola</name>
    <dbReference type="NCBI Taxonomy" id="2732161"/>
    <lineage>
        <taxon>Bacteria</taxon>
        <taxon>Pseudomonadati</taxon>
        <taxon>Bacteroidota</taxon>
        <taxon>Flavobacteriia</taxon>
        <taxon>Flavobacteriales</taxon>
        <taxon>Flavobacteriaceae</taxon>
        <taxon>Flavobacterium</taxon>
    </lineage>
</organism>
<protein>
    <submittedName>
        <fullName evidence="8">Glucosylceramidase</fullName>
    </submittedName>
</protein>
<feature type="domain" description="Glycosyl hydrolase family 30 TIM-barrel" evidence="6">
    <location>
        <begin position="68"/>
        <end position="399"/>
    </location>
</feature>
<name>A0A7Y3RBF3_9FLAO</name>
<evidence type="ECO:0000313" key="9">
    <source>
        <dbReference type="Proteomes" id="UP000536509"/>
    </source>
</evidence>
<evidence type="ECO:0000259" key="6">
    <source>
        <dbReference type="Pfam" id="PF02055"/>
    </source>
</evidence>
<dbReference type="GO" id="GO:0016020">
    <property type="term" value="C:membrane"/>
    <property type="evidence" value="ECO:0007669"/>
    <property type="project" value="GOC"/>
</dbReference>
<dbReference type="SUPFAM" id="SSF51011">
    <property type="entry name" value="Glycosyl hydrolase domain"/>
    <property type="match status" value="1"/>
</dbReference>
<dbReference type="PANTHER" id="PTHR11069">
    <property type="entry name" value="GLUCOSYLCERAMIDASE"/>
    <property type="match status" value="1"/>
</dbReference>
<dbReference type="InterPro" id="IPR033453">
    <property type="entry name" value="Glyco_hydro_30_TIM-barrel"/>
</dbReference>
<dbReference type="InterPro" id="IPR033452">
    <property type="entry name" value="GH30_C"/>
</dbReference>
<evidence type="ECO:0000256" key="1">
    <source>
        <dbReference type="ARBA" id="ARBA00005382"/>
    </source>
</evidence>
<feature type="compositionally biased region" description="Polar residues" evidence="5">
    <location>
        <begin position="1"/>
        <end position="11"/>
    </location>
</feature>
<sequence>MLTSCAQSSDESTPDAEPTPTVNDVTFWLTKGNGTVKLEKQTTVLGFNTSNNIYPNIEVNDGQIFQTVDGFGYTLTGGSVQVINQLSASKKQELLQELFGSSANSIGVNYLRISIGASDLNSTVFSYDDMPSGQTDVNLTNFSLSPDAQLIQLLKDILQINSNIKIMATPWSPPVWMKDNGSSIGGSLLPQYYSVYAQYFVKYIQAMQAEGIVIDAITPQNEPLHPGNNPSMLMLATEQANFIKNNLGPAFQAAGITTKIVAYDHNCDNPQYPMTVLSDSGANPFIDGSAFHLYAGDISALSTVRNAFPNKNLYFTEQYTSSTGSFDGDLKWHLKNVIVGSMRNWSKTALEWNLANDATFGPHTNGGCTTCKGAITVTGNFSYERNVAYYIIAHASKFVPAGSVRIASTQSGSLYNVAFKTPQGKKVLIVLNDGTSPAVFNIKYNAKWVAVSLESGSVGTFVW</sequence>
<evidence type="ECO:0000313" key="8">
    <source>
        <dbReference type="EMBL" id="NNT72847.1"/>
    </source>
</evidence>
<evidence type="ECO:0000259" key="7">
    <source>
        <dbReference type="Pfam" id="PF17189"/>
    </source>
</evidence>
<dbReference type="SUPFAM" id="SSF51445">
    <property type="entry name" value="(Trans)glycosidases"/>
    <property type="match status" value="1"/>
</dbReference>
<dbReference type="PANTHER" id="PTHR11069:SF23">
    <property type="entry name" value="LYSOSOMAL ACID GLUCOSYLCERAMIDASE"/>
    <property type="match status" value="1"/>
</dbReference>
<reference evidence="8 9" key="1">
    <citation type="submission" date="2020-05" db="EMBL/GenBank/DDBJ databases">
        <title>Draft genome of Flavobacterium sp. IMCC34852.</title>
        <authorList>
            <person name="Song J."/>
            <person name="Cho J.-C."/>
        </authorList>
    </citation>
    <scope>NUCLEOTIDE SEQUENCE [LARGE SCALE GENOMIC DNA]</scope>
    <source>
        <strain evidence="8 9">IMCC34852</strain>
    </source>
</reference>
<evidence type="ECO:0000256" key="2">
    <source>
        <dbReference type="ARBA" id="ARBA00022729"/>
    </source>
</evidence>
<dbReference type="InterPro" id="IPR017853">
    <property type="entry name" value="GH"/>
</dbReference>
<evidence type="ECO:0000256" key="5">
    <source>
        <dbReference type="SAM" id="MobiDB-lite"/>
    </source>
</evidence>
<dbReference type="Proteomes" id="UP000536509">
    <property type="component" value="Unassembled WGS sequence"/>
</dbReference>
<feature type="region of interest" description="Disordered" evidence="5">
    <location>
        <begin position="1"/>
        <end position="23"/>
    </location>
</feature>
<dbReference type="AlphaFoldDB" id="A0A7Y3RBF3"/>
<dbReference type="InterPro" id="IPR013780">
    <property type="entry name" value="Glyco_hydro_b"/>
</dbReference>
<dbReference type="GO" id="GO:0004348">
    <property type="term" value="F:glucosylceramidase activity"/>
    <property type="evidence" value="ECO:0007669"/>
    <property type="project" value="InterPro"/>
</dbReference>
<keyword evidence="2" id="KW-0732">Signal</keyword>
<evidence type="ECO:0000256" key="3">
    <source>
        <dbReference type="ARBA" id="ARBA00022801"/>
    </source>
</evidence>
<keyword evidence="4" id="KW-0326">Glycosidase</keyword>
<comment type="caution">
    <text evidence="8">The sequence shown here is derived from an EMBL/GenBank/DDBJ whole genome shotgun (WGS) entry which is preliminary data.</text>
</comment>
<feature type="domain" description="Glycosyl hydrolase family 30 beta sandwich" evidence="7">
    <location>
        <begin position="402"/>
        <end position="461"/>
    </location>
</feature>
<dbReference type="InterPro" id="IPR001139">
    <property type="entry name" value="Glyco_hydro_30"/>
</dbReference>
<proteinExistence type="inferred from homology"/>
<keyword evidence="9" id="KW-1185">Reference proteome</keyword>
<evidence type="ECO:0000256" key="4">
    <source>
        <dbReference type="RuleBase" id="RU361188"/>
    </source>
</evidence>
<dbReference type="Gene3D" id="2.60.40.1180">
    <property type="entry name" value="Golgi alpha-mannosidase II"/>
    <property type="match status" value="1"/>
</dbReference>
<dbReference type="Pfam" id="PF02055">
    <property type="entry name" value="Glyco_hydro_30"/>
    <property type="match status" value="1"/>
</dbReference>
<keyword evidence="3 4" id="KW-0378">Hydrolase</keyword>
<dbReference type="Gene3D" id="3.20.20.80">
    <property type="entry name" value="Glycosidases"/>
    <property type="match status" value="1"/>
</dbReference>
<comment type="similarity">
    <text evidence="1 4">Belongs to the glycosyl hydrolase 30 family.</text>
</comment>
<dbReference type="Pfam" id="PF17189">
    <property type="entry name" value="Glyco_hydro_30C"/>
    <property type="match status" value="1"/>
</dbReference>
<gene>
    <name evidence="8" type="ORF">HKT18_11525</name>
</gene>